<evidence type="ECO:0000313" key="2">
    <source>
        <dbReference type="Proteomes" id="UP000277204"/>
    </source>
</evidence>
<proteinExistence type="predicted"/>
<organism evidence="1 2">
    <name type="scientific">Schistosoma margrebowiei</name>
    <dbReference type="NCBI Taxonomy" id="48269"/>
    <lineage>
        <taxon>Eukaryota</taxon>
        <taxon>Metazoa</taxon>
        <taxon>Spiralia</taxon>
        <taxon>Lophotrochozoa</taxon>
        <taxon>Platyhelminthes</taxon>
        <taxon>Trematoda</taxon>
        <taxon>Digenea</taxon>
        <taxon>Strigeidida</taxon>
        <taxon>Schistosomatoidea</taxon>
        <taxon>Schistosomatidae</taxon>
        <taxon>Schistosoma</taxon>
    </lineage>
</organism>
<protein>
    <submittedName>
        <fullName evidence="1">Uncharacterized protein</fullName>
    </submittedName>
</protein>
<dbReference type="AlphaFoldDB" id="A0A183LNF4"/>
<dbReference type="EMBL" id="UZAI01001825">
    <property type="protein sequence ID" value="VDO65593.1"/>
    <property type="molecule type" value="Genomic_DNA"/>
</dbReference>
<accession>A0A183LNF4</accession>
<evidence type="ECO:0000313" key="1">
    <source>
        <dbReference type="EMBL" id="VDO65593.1"/>
    </source>
</evidence>
<keyword evidence="2" id="KW-1185">Reference proteome</keyword>
<gene>
    <name evidence="1" type="ORF">SMRZ_LOCUS5329</name>
</gene>
<sequence length="62" mass="6942">MLGGSRQETLDVGFVLFDTREQSLPISLKELTIPSGFDPVSLSFISTLLSYRSFVTQINILY</sequence>
<name>A0A183LNF4_9TREM</name>
<reference evidence="1 2" key="1">
    <citation type="submission" date="2018-11" db="EMBL/GenBank/DDBJ databases">
        <authorList>
            <consortium name="Pathogen Informatics"/>
        </authorList>
    </citation>
    <scope>NUCLEOTIDE SEQUENCE [LARGE SCALE GENOMIC DNA]</scope>
    <source>
        <strain evidence="1 2">Zambia</strain>
    </source>
</reference>
<dbReference type="Proteomes" id="UP000277204">
    <property type="component" value="Unassembled WGS sequence"/>
</dbReference>